<dbReference type="STRING" id="1122185.N792_06425"/>
<organism evidence="3 4">
    <name type="scientific">Lysobacter concretionis Ko07 = DSM 16239</name>
    <dbReference type="NCBI Taxonomy" id="1122185"/>
    <lineage>
        <taxon>Bacteria</taxon>
        <taxon>Pseudomonadati</taxon>
        <taxon>Pseudomonadota</taxon>
        <taxon>Gammaproteobacteria</taxon>
        <taxon>Lysobacterales</taxon>
        <taxon>Lysobacteraceae</taxon>
        <taxon>Novilysobacter</taxon>
    </lineage>
</organism>
<dbReference type="PANTHER" id="PTHR12788:SF10">
    <property type="entry name" value="PROTEIN-TYROSINE SULFOTRANSFERASE"/>
    <property type="match status" value="1"/>
</dbReference>
<dbReference type="Proteomes" id="UP000030017">
    <property type="component" value="Unassembled WGS sequence"/>
</dbReference>
<dbReference type="SUPFAM" id="SSF48452">
    <property type="entry name" value="TPR-like"/>
    <property type="match status" value="1"/>
</dbReference>
<keyword evidence="4" id="KW-1185">Reference proteome</keyword>
<dbReference type="InterPro" id="IPR019734">
    <property type="entry name" value="TPR_rpt"/>
</dbReference>
<gene>
    <name evidence="3" type="ORF">N792_06425</name>
</gene>
<name>A0A0A0ES47_9GAMM</name>
<evidence type="ECO:0000256" key="1">
    <source>
        <dbReference type="ARBA" id="ARBA00022679"/>
    </source>
</evidence>
<dbReference type="GO" id="GO:0008476">
    <property type="term" value="F:protein-tyrosine sulfotransferase activity"/>
    <property type="evidence" value="ECO:0007669"/>
    <property type="project" value="InterPro"/>
</dbReference>
<dbReference type="SMART" id="SM00028">
    <property type="entry name" value="TPR"/>
    <property type="match status" value="4"/>
</dbReference>
<dbReference type="Gene3D" id="1.25.40.10">
    <property type="entry name" value="Tetratricopeptide repeat domain"/>
    <property type="match status" value="2"/>
</dbReference>
<protein>
    <submittedName>
        <fullName evidence="3">Sulfotransferase</fullName>
    </submittedName>
</protein>
<evidence type="ECO:0000313" key="4">
    <source>
        <dbReference type="Proteomes" id="UP000030017"/>
    </source>
</evidence>
<reference evidence="3 4" key="1">
    <citation type="submission" date="2013-08" db="EMBL/GenBank/DDBJ databases">
        <title>Genome sequencing of Lysobacter.</title>
        <authorList>
            <person name="Zhang S."/>
            <person name="Wang G."/>
        </authorList>
    </citation>
    <scope>NUCLEOTIDE SEQUENCE [LARGE SCALE GENOMIC DNA]</scope>
    <source>
        <strain evidence="3 4">Ko07</strain>
    </source>
</reference>
<sequence>MSRNQAVQWYAQAVEALNRGHWTEAAQMADRLLKGAPEHPGVHFVAGVAALQQKQIPHALGHLQRAASLNPKRSDYAAQYARALAAGRLVREAVIAAEQAMSLSPSDPLTLDTLGVVFTQANAHTRAVEAFRQAAALMPDAASYRFNLATSLTFSGDLEGAEREYEACIALEPRYWKAHLGLAQLRKQTTEHHHLNRLRSLLEQFQGDDSARLYLNLALAKELEDLRDYVPSFEHLKAGKAAGGAGRKYSIARDEALFEAVTRSFGNPAQVSAGSQSEEPIFVIGMPRSGTTLVDRILSSHSSVHSAGELQNFGVLLKRASGSRTPSMMDPDTVSRAMQVDWTALGDAYVASTRPGTGHTARFIDKLPHNFLYAGFIARALPRAKIICLRREPTDTCLGNFRQLFSQSSPYYDYSFDLMDTGRYYLLFDRLMAHWQRVLPGRIFEFGYEELVDSQERSTRRLLEFCELPWEDTCLYFEKNQSPVATASAVQVREPINRKSLQRWKHYEGQMTELRKLLKEGGAITD</sequence>
<comment type="caution">
    <text evidence="3">The sequence shown here is derived from an EMBL/GenBank/DDBJ whole genome shotgun (WGS) entry which is preliminary data.</text>
</comment>
<dbReference type="Pfam" id="PF13469">
    <property type="entry name" value="Sulfotransfer_3"/>
    <property type="match status" value="1"/>
</dbReference>
<dbReference type="EMBL" id="AVPS01000004">
    <property type="protein sequence ID" value="KGM51977.1"/>
    <property type="molecule type" value="Genomic_DNA"/>
</dbReference>
<dbReference type="RefSeq" id="WP_036193140.1">
    <property type="nucleotide sequence ID" value="NZ_AVPS01000004.1"/>
</dbReference>
<dbReference type="AlphaFoldDB" id="A0A0A0ES47"/>
<evidence type="ECO:0000313" key="3">
    <source>
        <dbReference type="EMBL" id="KGM51977.1"/>
    </source>
</evidence>
<dbReference type="SUPFAM" id="SSF52540">
    <property type="entry name" value="P-loop containing nucleoside triphosphate hydrolases"/>
    <property type="match status" value="1"/>
</dbReference>
<dbReference type="PROSITE" id="PS50005">
    <property type="entry name" value="TPR"/>
    <property type="match status" value="1"/>
</dbReference>
<dbReference type="InterPro" id="IPR026634">
    <property type="entry name" value="TPST-like"/>
</dbReference>
<dbReference type="Gene3D" id="3.40.50.300">
    <property type="entry name" value="P-loop containing nucleotide triphosphate hydrolases"/>
    <property type="match status" value="1"/>
</dbReference>
<dbReference type="eggNOG" id="COG0457">
    <property type="taxonomic scope" value="Bacteria"/>
</dbReference>
<keyword evidence="1 3" id="KW-0808">Transferase</keyword>
<dbReference type="InterPro" id="IPR027417">
    <property type="entry name" value="P-loop_NTPase"/>
</dbReference>
<dbReference type="Pfam" id="PF13432">
    <property type="entry name" value="TPR_16"/>
    <property type="match status" value="1"/>
</dbReference>
<dbReference type="InterPro" id="IPR011990">
    <property type="entry name" value="TPR-like_helical_dom_sf"/>
</dbReference>
<dbReference type="PANTHER" id="PTHR12788">
    <property type="entry name" value="PROTEIN-TYROSINE SULFOTRANSFERASE 2"/>
    <property type="match status" value="1"/>
</dbReference>
<proteinExistence type="predicted"/>
<keyword evidence="2" id="KW-0802">TPR repeat</keyword>
<feature type="repeat" description="TPR" evidence="2">
    <location>
        <begin position="108"/>
        <end position="141"/>
    </location>
</feature>
<accession>A0A0A0ES47</accession>
<evidence type="ECO:0000256" key="2">
    <source>
        <dbReference type="PROSITE-ProRule" id="PRU00339"/>
    </source>
</evidence>
<dbReference type="OrthoDB" id="9766687at2"/>